<feature type="coiled-coil region" evidence="1">
    <location>
        <begin position="174"/>
        <end position="208"/>
    </location>
</feature>
<evidence type="ECO:0000256" key="1">
    <source>
        <dbReference type="SAM" id="Coils"/>
    </source>
</evidence>
<evidence type="ECO:0000256" key="2">
    <source>
        <dbReference type="SAM" id="MobiDB-lite"/>
    </source>
</evidence>
<evidence type="ECO:0000313" key="4">
    <source>
        <dbReference type="Proteomes" id="UP000663879"/>
    </source>
</evidence>
<gene>
    <name evidence="3" type="ORF">OXX778_LOCUS15884</name>
</gene>
<dbReference type="Proteomes" id="UP000663879">
    <property type="component" value="Unassembled WGS sequence"/>
</dbReference>
<comment type="caution">
    <text evidence="3">The sequence shown here is derived from an EMBL/GenBank/DDBJ whole genome shotgun (WGS) entry which is preliminary data.</text>
</comment>
<keyword evidence="1" id="KW-0175">Coiled coil</keyword>
<accession>A0A814FWP4</accession>
<keyword evidence="4" id="KW-1185">Reference proteome</keyword>
<proteinExistence type="predicted"/>
<evidence type="ECO:0000313" key="3">
    <source>
        <dbReference type="EMBL" id="CAF0990466.1"/>
    </source>
</evidence>
<sequence length="375" mass="43611">MSKESDKENNLFYKLKKKIQKRSCFEEIDDEIPLLKYKKKRIEEDDDVLVTMTSAALGSSNINISKIQNLQTKKNTTNNEYVLVKFDNNLYDVVNTSNVVHEEQLIINKFYEIMYNNKIMRGQILTKDIEEICLRQLKAITTSSKIEKSKNSKITSHVDQVNWEERVRKMQTIIEDKDTLLESKENKIKILEKEITLFQEKLDAAQNVLTPNDAEKMLCLAINTINSYGNRDVLQKLIFINNNKEEMEILCEKFPKIMLKSEDKLKLELDVLTAPTTSIAFRYIIRTLIDENELVNLKATDLEKKFPNEIGAGLEFLKKRKIDEKFNHLKTLRELKNDINKAVKNQKISNASEIPKTSKDSNSLVDSDLYDNESE</sequence>
<reference evidence="3" key="1">
    <citation type="submission" date="2021-02" db="EMBL/GenBank/DDBJ databases">
        <authorList>
            <person name="Nowell W R."/>
        </authorList>
    </citation>
    <scope>NUCLEOTIDE SEQUENCE</scope>
    <source>
        <strain evidence="3">Ploen Becks lab</strain>
    </source>
</reference>
<dbReference type="EMBL" id="CAJNOC010003606">
    <property type="protein sequence ID" value="CAF0990466.1"/>
    <property type="molecule type" value="Genomic_DNA"/>
</dbReference>
<organism evidence="3 4">
    <name type="scientific">Brachionus calyciflorus</name>
    <dbReference type="NCBI Taxonomy" id="104777"/>
    <lineage>
        <taxon>Eukaryota</taxon>
        <taxon>Metazoa</taxon>
        <taxon>Spiralia</taxon>
        <taxon>Gnathifera</taxon>
        <taxon>Rotifera</taxon>
        <taxon>Eurotatoria</taxon>
        <taxon>Monogononta</taxon>
        <taxon>Pseudotrocha</taxon>
        <taxon>Ploima</taxon>
        <taxon>Brachionidae</taxon>
        <taxon>Brachionus</taxon>
    </lineage>
</organism>
<dbReference type="AlphaFoldDB" id="A0A814FWP4"/>
<name>A0A814FWP4_9BILA</name>
<feature type="region of interest" description="Disordered" evidence="2">
    <location>
        <begin position="350"/>
        <end position="375"/>
    </location>
</feature>
<protein>
    <submittedName>
        <fullName evidence="3">Uncharacterized protein</fullName>
    </submittedName>
</protein>